<evidence type="ECO:0000313" key="1">
    <source>
        <dbReference type="EMBL" id="MCC3145601.1"/>
    </source>
</evidence>
<dbReference type="RefSeq" id="WP_229346303.1">
    <property type="nucleotide sequence ID" value="NZ_JAJFAT010000014.1"/>
</dbReference>
<dbReference type="AlphaFoldDB" id="A0AAW4X1A7"/>
<accession>A0AAW4X1A7</accession>
<comment type="caution">
    <text evidence="1">The sequence shown here is derived from an EMBL/GenBank/DDBJ whole genome shotgun (WGS) entry which is preliminary data.</text>
</comment>
<protein>
    <submittedName>
        <fullName evidence="1">Uncharacterized protein</fullName>
    </submittedName>
</protein>
<gene>
    <name evidence="1" type="ORF">LJ207_09720</name>
</gene>
<name>A0AAW4X1A7_9FIRM</name>
<dbReference type="Proteomes" id="UP001199296">
    <property type="component" value="Unassembled WGS sequence"/>
</dbReference>
<reference evidence="1 2" key="1">
    <citation type="submission" date="2021-10" db="EMBL/GenBank/DDBJ databases">
        <authorList>
            <person name="Grouzdev D.S."/>
            <person name="Pantiukh K.S."/>
            <person name="Krutkina M.S."/>
        </authorList>
    </citation>
    <scope>NUCLEOTIDE SEQUENCE [LARGE SCALE GENOMIC DNA]</scope>
    <source>
        <strain evidence="1 2">Z-7514</strain>
    </source>
</reference>
<dbReference type="EMBL" id="JAJFAT010000014">
    <property type="protein sequence ID" value="MCC3145601.1"/>
    <property type="molecule type" value="Genomic_DNA"/>
</dbReference>
<organism evidence="1 2">
    <name type="scientific">Halanaerobium polyolivorans</name>
    <dbReference type="NCBI Taxonomy" id="2886943"/>
    <lineage>
        <taxon>Bacteria</taxon>
        <taxon>Bacillati</taxon>
        <taxon>Bacillota</taxon>
        <taxon>Clostridia</taxon>
        <taxon>Halanaerobiales</taxon>
        <taxon>Halanaerobiaceae</taxon>
        <taxon>Halanaerobium</taxon>
    </lineage>
</organism>
<proteinExistence type="predicted"/>
<keyword evidence="2" id="KW-1185">Reference proteome</keyword>
<evidence type="ECO:0000313" key="2">
    <source>
        <dbReference type="Proteomes" id="UP001199296"/>
    </source>
</evidence>
<sequence>MTVNSQISDDKKGLTEIKGIFAGSSRETFEKSVELSQLKNIIRVEKPLKNSGFLKRR</sequence>